<keyword evidence="3" id="KW-1185">Reference proteome</keyword>
<protein>
    <submittedName>
        <fullName evidence="2">Uncharacterized protein</fullName>
    </submittedName>
</protein>
<dbReference type="PANTHER" id="PTHR37539:SF1">
    <property type="entry name" value="ER-BOUND OXYGENASE MPAB_MPAB'_RUBBER OXYGENASE CATALYTIC DOMAIN-CONTAINING PROTEIN"/>
    <property type="match status" value="1"/>
</dbReference>
<evidence type="ECO:0000256" key="1">
    <source>
        <dbReference type="SAM" id="MobiDB-lite"/>
    </source>
</evidence>
<dbReference type="EMBL" id="FWFF01000007">
    <property type="protein sequence ID" value="SLM95975.1"/>
    <property type="molecule type" value="Genomic_DNA"/>
</dbReference>
<accession>A0A1X6X9Z1</accession>
<name>A0A1X6X9Z1_9MICO</name>
<sequence>MDRSRRIYLAIPVLAHSVALGPGSLSNTYASPAISSVLVRTGRLVDGALRRLTDTRNWSYHLYFRDALQPGHGGFEHTGMVRAMHAYSRAQHLSHGGGTDEYGTPINAIDMLRTWFDFTYVPYRGLQKMGYELSVSVEEVRDVYYFWQTIGGLLRIPDDVRSGLDDHESSEQMGAGHRSSGREA</sequence>
<dbReference type="Proteomes" id="UP000196581">
    <property type="component" value="Unassembled WGS sequence"/>
</dbReference>
<evidence type="ECO:0000313" key="3">
    <source>
        <dbReference type="Proteomes" id="UP000196581"/>
    </source>
</evidence>
<evidence type="ECO:0000313" key="2">
    <source>
        <dbReference type="EMBL" id="SLM95975.1"/>
    </source>
</evidence>
<proteinExistence type="predicted"/>
<dbReference type="PANTHER" id="PTHR37539">
    <property type="entry name" value="SECRETED PROTEIN-RELATED"/>
    <property type="match status" value="1"/>
</dbReference>
<organism evidence="2 3">
    <name type="scientific">Brevibacterium yomogidense</name>
    <dbReference type="NCBI Taxonomy" id="946573"/>
    <lineage>
        <taxon>Bacteria</taxon>
        <taxon>Bacillati</taxon>
        <taxon>Actinomycetota</taxon>
        <taxon>Actinomycetes</taxon>
        <taxon>Micrococcales</taxon>
        <taxon>Brevibacteriaceae</taxon>
        <taxon>Brevibacterium</taxon>
    </lineage>
</organism>
<dbReference type="GO" id="GO:0016491">
    <property type="term" value="F:oxidoreductase activity"/>
    <property type="evidence" value="ECO:0007669"/>
    <property type="project" value="InterPro"/>
</dbReference>
<reference evidence="3" key="1">
    <citation type="submission" date="2017-02" db="EMBL/GenBank/DDBJ databases">
        <authorList>
            <person name="Dridi B."/>
        </authorList>
    </citation>
    <scope>NUCLEOTIDE SEQUENCE [LARGE SCALE GENOMIC DNA]</scope>
    <source>
        <strain evidence="3">B Co 03.10</strain>
    </source>
</reference>
<gene>
    <name evidence="2" type="ORF">FM105_05205</name>
</gene>
<dbReference type="InterPro" id="IPR037473">
    <property type="entry name" value="Lcp-like"/>
</dbReference>
<feature type="region of interest" description="Disordered" evidence="1">
    <location>
        <begin position="164"/>
        <end position="184"/>
    </location>
</feature>
<dbReference type="AlphaFoldDB" id="A0A1X6X9Z1"/>